<reference evidence="2 3" key="1">
    <citation type="submission" date="2015-11" db="EMBL/GenBank/DDBJ databases">
        <title>Exploring the genomic traits of fungus-feeding bacterial genus Collimonas.</title>
        <authorList>
            <person name="Song C."/>
            <person name="Schmidt R."/>
            <person name="de Jager V."/>
            <person name="Krzyzanowska D."/>
            <person name="Jongedijk E."/>
            <person name="Cankar K."/>
            <person name="Beekwilder J."/>
            <person name="van Veen A."/>
            <person name="de Boer W."/>
            <person name="van Veen J.A."/>
            <person name="Garbeva P."/>
        </authorList>
    </citation>
    <scope>NUCLEOTIDE SEQUENCE [LARGE SCALE GENOMIC DNA]</scope>
    <source>
        <strain evidence="2 3">Ter282</strain>
    </source>
</reference>
<dbReference type="AlphaFoldDB" id="A0A127QGG3"/>
<keyword evidence="3" id="KW-1185">Reference proteome</keyword>
<dbReference type="EMBL" id="CP013235">
    <property type="protein sequence ID" value="AMP09157.1"/>
    <property type="molecule type" value="Genomic_DNA"/>
</dbReference>
<name>A0A127QGG3_9BURK</name>
<dbReference type="RefSeq" id="WP_061532768.1">
    <property type="nucleotide sequence ID" value="NZ_CP013233.1"/>
</dbReference>
<organism evidence="2 3">
    <name type="scientific">Collimonas arenae</name>
    <dbReference type="NCBI Taxonomy" id="279058"/>
    <lineage>
        <taxon>Bacteria</taxon>
        <taxon>Pseudomonadati</taxon>
        <taxon>Pseudomonadota</taxon>
        <taxon>Betaproteobacteria</taxon>
        <taxon>Burkholderiales</taxon>
        <taxon>Oxalobacteraceae</taxon>
        <taxon>Collimonas</taxon>
    </lineage>
</organism>
<dbReference type="PATRIC" id="fig|279058.17.peg.1462"/>
<accession>A0A127QGG3</accession>
<evidence type="ECO:0000256" key="1">
    <source>
        <dbReference type="SAM" id="SignalP"/>
    </source>
</evidence>
<gene>
    <name evidence="2" type="ORF">CAter282_1366</name>
</gene>
<protein>
    <submittedName>
        <fullName evidence="2">Uncharacterized protein</fullName>
    </submittedName>
</protein>
<evidence type="ECO:0000313" key="2">
    <source>
        <dbReference type="EMBL" id="AMP09157.1"/>
    </source>
</evidence>
<sequence>MNTARQALIAILSVATFAAAAPVIAAPQQAEISTLPTITVIGKRLPMQTVTIVAKRLTAQEKLAMDQQDGMLPTITIVGKRLSRDQKTVLAQQESRKKAVAKPVPTLRAVA</sequence>
<keyword evidence="1" id="KW-0732">Signal</keyword>
<proteinExistence type="predicted"/>
<feature type="signal peptide" evidence="1">
    <location>
        <begin position="1"/>
        <end position="25"/>
    </location>
</feature>
<dbReference type="Proteomes" id="UP000071778">
    <property type="component" value="Chromosome"/>
</dbReference>
<feature type="chain" id="PRO_5007277907" evidence="1">
    <location>
        <begin position="26"/>
        <end position="111"/>
    </location>
</feature>
<evidence type="ECO:0000313" key="3">
    <source>
        <dbReference type="Proteomes" id="UP000071778"/>
    </source>
</evidence>
<dbReference type="OrthoDB" id="8778917at2"/>